<dbReference type="NCBIfam" id="NF002995">
    <property type="entry name" value="PRK03759.1"/>
    <property type="match status" value="1"/>
</dbReference>
<evidence type="ECO:0000256" key="1">
    <source>
        <dbReference type="ARBA" id="ARBA00004826"/>
    </source>
</evidence>
<feature type="binding site" evidence="10">
    <location>
        <position position="113"/>
    </location>
    <ligand>
        <name>Mn(2+)</name>
        <dbReference type="ChEBI" id="CHEBI:29035"/>
    </ligand>
</feature>
<dbReference type="InterPro" id="IPR011876">
    <property type="entry name" value="IsopentenylPP_isomerase_typ1"/>
</dbReference>
<proteinExistence type="inferred from homology"/>
<feature type="binding site" evidence="10">
    <location>
        <position position="31"/>
    </location>
    <ligand>
        <name>Mn(2+)</name>
        <dbReference type="ChEBI" id="CHEBI:29035"/>
    </ligand>
</feature>
<comment type="catalytic activity">
    <reaction evidence="10">
        <text>isopentenyl diphosphate = dimethylallyl diphosphate</text>
        <dbReference type="Rhea" id="RHEA:23284"/>
        <dbReference type="ChEBI" id="CHEBI:57623"/>
        <dbReference type="ChEBI" id="CHEBI:128769"/>
        <dbReference type="EC" id="5.3.3.2"/>
    </reaction>
</comment>
<dbReference type="Proteomes" id="UP000198740">
    <property type="component" value="Unassembled WGS sequence"/>
</dbReference>
<dbReference type="InterPro" id="IPR000086">
    <property type="entry name" value="NUDIX_hydrolase_dom"/>
</dbReference>
<accession>A0A1H1H7H8</accession>
<evidence type="ECO:0000256" key="8">
    <source>
        <dbReference type="ARBA" id="ARBA00023229"/>
    </source>
</evidence>
<comment type="similarity">
    <text evidence="2 10">Belongs to the IPP isomerase type 1 family.</text>
</comment>
<evidence type="ECO:0000259" key="12">
    <source>
        <dbReference type="PROSITE" id="PS51462"/>
    </source>
</evidence>
<dbReference type="RefSeq" id="WP_090404033.1">
    <property type="nucleotide sequence ID" value="NZ_FNKM01000002.1"/>
</dbReference>
<dbReference type="Pfam" id="PF00293">
    <property type="entry name" value="NUDIX"/>
    <property type="match status" value="1"/>
</dbReference>
<feature type="binding site" evidence="10">
    <location>
        <position position="86"/>
    </location>
    <ligand>
        <name>Mg(2+)</name>
        <dbReference type="ChEBI" id="CHEBI:18420"/>
    </ligand>
</feature>
<dbReference type="InterPro" id="IPR056375">
    <property type="entry name" value="Idi_bact"/>
</dbReference>
<dbReference type="GO" id="GO:0050992">
    <property type="term" value="P:dimethylallyl diphosphate biosynthetic process"/>
    <property type="evidence" value="ECO:0007669"/>
    <property type="project" value="UniProtKB-UniRule"/>
</dbReference>
<feature type="binding site" evidence="10">
    <location>
        <position position="111"/>
    </location>
    <ligand>
        <name>Mn(2+)</name>
        <dbReference type="ChEBI" id="CHEBI:29035"/>
    </ligand>
</feature>
<feature type="active site" evidence="10 11">
    <location>
        <position position="66"/>
    </location>
</feature>
<evidence type="ECO:0000256" key="3">
    <source>
        <dbReference type="ARBA" id="ARBA00012057"/>
    </source>
</evidence>
<dbReference type="Gene3D" id="3.90.79.10">
    <property type="entry name" value="Nucleoside Triphosphate Pyrophosphohydrolase"/>
    <property type="match status" value="1"/>
</dbReference>
<dbReference type="EC" id="5.3.3.2" evidence="3 10"/>
<dbReference type="GO" id="GO:0005737">
    <property type="term" value="C:cytoplasm"/>
    <property type="evidence" value="ECO:0007669"/>
    <property type="project" value="UniProtKB-SubCell"/>
</dbReference>
<organism evidence="14 16">
    <name type="scientific">Pseudomonas grimontii</name>
    <dbReference type="NCBI Taxonomy" id="129847"/>
    <lineage>
        <taxon>Bacteria</taxon>
        <taxon>Pseudomonadati</taxon>
        <taxon>Pseudomonadota</taxon>
        <taxon>Gammaproteobacteria</taxon>
        <taxon>Pseudomonadales</taxon>
        <taxon>Pseudomonadaceae</taxon>
        <taxon>Pseudomonas</taxon>
    </lineage>
</organism>
<keyword evidence="15" id="KW-1185">Reference proteome</keyword>
<dbReference type="EMBL" id="FNKM01000002">
    <property type="protein sequence ID" value="SDR21422.1"/>
    <property type="molecule type" value="Genomic_DNA"/>
</dbReference>
<comment type="cofactor">
    <cofactor evidence="10">
        <name>Mn(2+)</name>
        <dbReference type="ChEBI" id="CHEBI:29035"/>
    </cofactor>
    <text evidence="10">Binds 1 Mn(2+) ion per subunit.</text>
</comment>
<evidence type="ECO:0000256" key="2">
    <source>
        <dbReference type="ARBA" id="ARBA00007579"/>
    </source>
</evidence>
<keyword evidence="7 10" id="KW-0464">Manganese</keyword>
<evidence type="ECO:0000256" key="7">
    <source>
        <dbReference type="ARBA" id="ARBA00023211"/>
    </source>
</evidence>
<sequence>MTNDVVLVDANDVQIGVCDKRIAHLGEGKLHRAFSVHLIDSEGRHLLQRRAAGKMLWPGFWSNACCSHPAPGETILDAASRRLREELGISASSRFLYSFEYHAHFGSIGAEHELCHVLVAQSDAVVCPATEEVSEIKWWTRAEISARLSASQGQFTPWFRMEWHRLLSEHPSFDTPALQICPEGNTTPSGHV</sequence>
<evidence type="ECO:0000256" key="5">
    <source>
        <dbReference type="ARBA" id="ARBA00022723"/>
    </source>
</evidence>
<dbReference type="CDD" id="cd02885">
    <property type="entry name" value="NUDIX_IPP_Isomerase"/>
    <property type="match status" value="1"/>
</dbReference>
<comment type="cofactor">
    <cofactor evidence="10">
        <name>Mg(2+)</name>
        <dbReference type="ChEBI" id="CHEBI:18420"/>
    </cofactor>
    <text evidence="10">Binds 1 Mg(2+) ion per subunit. The magnesium ion binds only when substrate is bound.</text>
</comment>
<dbReference type="AlphaFoldDB" id="A0A1H1H7H8"/>
<feature type="binding site" evidence="10">
    <location>
        <position position="24"/>
    </location>
    <ligand>
        <name>Mn(2+)</name>
        <dbReference type="ChEBI" id="CHEBI:29035"/>
    </ligand>
</feature>
<evidence type="ECO:0000256" key="9">
    <source>
        <dbReference type="ARBA" id="ARBA00023235"/>
    </source>
</evidence>
<comment type="function">
    <text evidence="10">Catalyzes the 1,3-allylic rearrangement of the homoallylic substrate isopentenyl (IPP) to its highly electrophilic allylic isomer, dimethylallyl diphosphate (DMAPP).</text>
</comment>
<keyword evidence="8 10" id="KW-0414">Isoprene biosynthesis</keyword>
<name>A0A1H1H7H8_9PSED</name>
<dbReference type="GO" id="GO:0009240">
    <property type="term" value="P:isopentenyl diphosphate biosynthetic process"/>
    <property type="evidence" value="ECO:0007669"/>
    <property type="project" value="TreeGrafter"/>
</dbReference>
<dbReference type="SUPFAM" id="SSF55811">
    <property type="entry name" value="Nudix"/>
    <property type="match status" value="1"/>
</dbReference>
<gene>
    <name evidence="10" type="primary">idi</name>
    <name evidence="14" type="ORF">FIV39_10740</name>
    <name evidence="13" type="ORF">SAMN04490186_4050</name>
</gene>
<dbReference type="HAMAP" id="MF_00202">
    <property type="entry name" value="Idi"/>
    <property type="match status" value="1"/>
</dbReference>
<evidence type="ECO:0000313" key="15">
    <source>
        <dbReference type="Proteomes" id="UP000198740"/>
    </source>
</evidence>
<dbReference type="Proteomes" id="UP000317267">
    <property type="component" value="Unassembled WGS sequence"/>
</dbReference>
<feature type="domain" description="Nudix hydrolase" evidence="12">
    <location>
        <begin position="29"/>
        <end position="161"/>
    </location>
</feature>
<evidence type="ECO:0000256" key="11">
    <source>
        <dbReference type="PIRSR" id="PIRSR018427-1"/>
    </source>
</evidence>
<dbReference type="OrthoDB" id="9809458at2"/>
<comment type="caution">
    <text evidence="14">The sequence shown here is derived from an EMBL/GenBank/DDBJ whole genome shotgun (WGS) entry which is preliminary data.</text>
</comment>
<evidence type="ECO:0000313" key="14">
    <source>
        <dbReference type="EMBL" id="TWR67168.1"/>
    </source>
</evidence>
<protein>
    <recommendedName>
        <fullName evidence="3 10">Isopentenyl-diphosphate Delta-isomerase</fullName>
        <shortName evidence="10">IPP isomerase</shortName>
        <ecNumber evidence="3 10">5.3.3.2</ecNumber>
    </recommendedName>
    <alternativeName>
        <fullName evidence="10">IPP:DMAPP isomerase</fullName>
    </alternativeName>
    <alternativeName>
        <fullName evidence="10">Isopentenyl pyrophosphate isomerase</fullName>
    </alternativeName>
</protein>
<feature type="binding site" evidence="10">
    <location>
        <position position="68"/>
    </location>
    <ligand>
        <name>Mn(2+)</name>
        <dbReference type="ChEBI" id="CHEBI:29035"/>
    </ligand>
</feature>
<evidence type="ECO:0000256" key="10">
    <source>
        <dbReference type="HAMAP-Rule" id="MF_00202"/>
    </source>
</evidence>
<dbReference type="GO" id="GO:0004452">
    <property type="term" value="F:isopentenyl-diphosphate delta-isomerase activity"/>
    <property type="evidence" value="ECO:0007669"/>
    <property type="project" value="UniProtKB-UniRule"/>
</dbReference>
<dbReference type="UniPathway" id="UPA00059">
    <property type="reaction ID" value="UER00104"/>
</dbReference>
<evidence type="ECO:0000313" key="13">
    <source>
        <dbReference type="EMBL" id="SDR21422.1"/>
    </source>
</evidence>
<dbReference type="PANTHER" id="PTHR10885:SF0">
    <property type="entry name" value="ISOPENTENYL-DIPHOSPHATE DELTA-ISOMERASE"/>
    <property type="match status" value="1"/>
</dbReference>
<reference evidence="13 15" key="1">
    <citation type="submission" date="2016-10" db="EMBL/GenBank/DDBJ databases">
        <authorList>
            <person name="Varghese N."/>
            <person name="Submissions S."/>
        </authorList>
    </citation>
    <scope>NUCLEOTIDE SEQUENCE [LARGE SCALE GENOMIC DNA]</scope>
    <source>
        <strain evidence="13 15">BS2976</strain>
    </source>
</reference>
<feature type="active site" evidence="10 11">
    <location>
        <position position="113"/>
    </location>
</feature>
<dbReference type="EMBL" id="VFES01000005">
    <property type="protein sequence ID" value="TWR67168.1"/>
    <property type="molecule type" value="Genomic_DNA"/>
</dbReference>
<dbReference type="PIRSF" id="PIRSF018427">
    <property type="entry name" value="Isopntndiph_ism"/>
    <property type="match status" value="1"/>
</dbReference>
<evidence type="ECO:0000313" key="16">
    <source>
        <dbReference type="Proteomes" id="UP000317267"/>
    </source>
</evidence>
<evidence type="ECO:0000256" key="6">
    <source>
        <dbReference type="ARBA" id="ARBA00022842"/>
    </source>
</evidence>
<keyword evidence="4 10" id="KW-0963">Cytoplasm</keyword>
<dbReference type="PANTHER" id="PTHR10885">
    <property type="entry name" value="ISOPENTENYL-DIPHOSPHATE DELTA-ISOMERASE"/>
    <property type="match status" value="1"/>
</dbReference>
<comment type="subcellular location">
    <subcellularLocation>
        <location evidence="10">Cytoplasm</location>
    </subcellularLocation>
</comment>
<evidence type="ECO:0000256" key="4">
    <source>
        <dbReference type="ARBA" id="ARBA00022490"/>
    </source>
</evidence>
<comment type="pathway">
    <text evidence="1 10">Isoprenoid biosynthesis; dimethylallyl diphosphate biosynthesis; dimethylallyl diphosphate from isopentenyl diphosphate: step 1/1.</text>
</comment>
<dbReference type="GO" id="GO:0046872">
    <property type="term" value="F:metal ion binding"/>
    <property type="evidence" value="ECO:0007669"/>
    <property type="project" value="UniProtKB-KW"/>
</dbReference>
<keyword evidence="9 10" id="KW-0413">Isomerase</keyword>
<dbReference type="InterPro" id="IPR015797">
    <property type="entry name" value="NUDIX_hydrolase-like_dom_sf"/>
</dbReference>
<dbReference type="PROSITE" id="PS51462">
    <property type="entry name" value="NUDIX"/>
    <property type="match status" value="1"/>
</dbReference>
<keyword evidence="6 10" id="KW-0460">Magnesium</keyword>
<keyword evidence="5 10" id="KW-0479">Metal-binding</keyword>
<dbReference type="NCBIfam" id="TIGR02150">
    <property type="entry name" value="IPP_isom_1"/>
    <property type="match status" value="1"/>
</dbReference>
<reference evidence="14 16" key="2">
    <citation type="submission" date="2019-06" db="EMBL/GenBank/DDBJ databases">
        <title>Pseudomonas bimorpha sp. nov. isolated from bovine raw milk and skim milk concentrate.</title>
        <authorList>
            <person name="Hofmann K."/>
            <person name="Huptas C."/>
            <person name="Doll E."/>
            <person name="Scherer S."/>
            <person name="Wenning M."/>
        </authorList>
    </citation>
    <scope>NUCLEOTIDE SEQUENCE [LARGE SCALE GENOMIC DNA]</scope>
    <source>
        <strain evidence="14 16">DSM 17515</strain>
    </source>
</reference>